<protein>
    <submittedName>
        <fullName evidence="1">Four helix bundle protein</fullName>
    </submittedName>
</protein>
<sequence length="107" mass="11951">MYKRGATNLSLCHPDKMPWFEKKGLCDQLQRAAVSIGSNIAEGSAKPSNVEFAHYLDTALGSAYEVETQLLIANKIGYIDNEKYKELHNGIINIEKQLAGLIRSLRQ</sequence>
<proteinExistence type="predicted"/>
<dbReference type="EMBL" id="FNIW01000024">
    <property type="protein sequence ID" value="SDO53102.1"/>
    <property type="molecule type" value="Genomic_DNA"/>
</dbReference>
<accession>A0A1H0KBG0</accession>
<dbReference type="AlphaFoldDB" id="A0A1H0KBG0"/>
<dbReference type="CDD" id="cd16377">
    <property type="entry name" value="23S_rRNA_IVP_like"/>
    <property type="match status" value="1"/>
</dbReference>
<dbReference type="Gene3D" id="1.20.1440.60">
    <property type="entry name" value="23S rRNA-intervening sequence"/>
    <property type="match status" value="1"/>
</dbReference>
<gene>
    <name evidence="1" type="ORF">SAMN04487900_12444</name>
</gene>
<organism evidence="1 2">
    <name type="scientific">Prevotella communis</name>
    <dbReference type="NCBI Taxonomy" id="2913614"/>
    <lineage>
        <taxon>Bacteria</taxon>
        <taxon>Pseudomonadati</taxon>
        <taxon>Bacteroidota</taxon>
        <taxon>Bacteroidia</taxon>
        <taxon>Bacteroidales</taxon>
        <taxon>Prevotellaceae</taxon>
        <taxon>Prevotella</taxon>
    </lineage>
</organism>
<reference evidence="2" key="1">
    <citation type="submission" date="2016-10" db="EMBL/GenBank/DDBJ databases">
        <authorList>
            <person name="de Groot N.N."/>
        </authorList>
    </citation>
    <scope>NUCLEOTIDE SEQUENCE [LARGE SCALE GENOMIC DNA]</scope>
    <source>
        <strain evidence="2">BP1-145</strain>
    </source>
</reference>
<comment type="caution">
    <text evidence="1">The sequence shown here is derived from an EMBL/GenBank/DDBJ whole genome shotgun (WGS) entry which is preliminary data.</text>
</comment>
<dbReference type="InterPro" id="IPR036583">
    <property type="entry name" value="23S_rRNA_IVS_sf"/>
</dbReference>
<evidence type="ECO:0000313" key="1">
    <source>
        <dbReference type="EMBL" id="SDO53102.1"/>
    </source>
</evidence>
<dbReference type="InterPro" id="IPR012657">
    <property type="entry name" value="23S_rRNA-intervening_sequence"/>
</dbReference>
<name>A0A1H0KBG0_9BACT</name>
<dbReference type="Proteomes" id="UP000199134">
    <property type="component" value="Unassembled WGS sequence"/>
</dbReference>
<evidence type="ECO:0000313" key="2">
    <source>
        <dbReference type="Proteomes" id="UP000199134"/>
    </source>
</evidence>
<dbReference type="SUPFAM" id="SSF158446">
    <property type="entry name" value="IVS-encoded protein-like"/>
    <property type="match status" value="1"/>
</dbReference>
<dbReference type="NCBIfam" id="TIGR02436">
    <property type="entry name" value="four helix bundle protein"/>
    <property type="match status" value="1"/>
</dbReference>
<dbReference type="Pfam" id="PF05635">
    <property type="entry name" value="23S_rRNA_IVP"/>
    <property type="match status" value="1"/>
</dbReference>
<dbReference type="PANTHER" id="PTHR38471">
    <property type="entry name" value="FOUR HELIX BUNDLE PROTEIN"/>
    <property type="match status" value="1"/>
</dbReference>
<dbReference type="PANTHER" id="PTHR38471:SF2">
    <property type="entry name" value="FOUR HELIX BUNDLE PROTEIN"/>
    <property type="match status" value="1"/>
</dbReference>